<evidence type="ECO:0000313" key="2">
    <source>
        <dbReference type="Proteomes" id="UP000236724"/>
    </source>
</evidence>
<reference evidence="1 2" key="1">
    <citation type="submission" date="2016-10" db="EMBL/GenBank/DDBJ databases">
        <authorList>
            <person name="de Groot N.N."/>
        </authorList>
    </citation>
    <scope>NUCLEOTIDE SEQUENCE [LARGE SCALE GENOMIC DNA]</scope>
    <source>
        <strain evidence="1">MBHS1</strain>
    </source>
</reference>
<dbReference type="Pfam" id="PF12784">
    <property type="entry name" value="PDDEXK_2"/>
    <property type="match status" value="1"/>
</dbReference>
<dbReference type="Proteomes" id="UP000236724">
    <property type="component" value="Unassembled WGS sequence"/>
</dbReference>
<dbReference type="OrthoDB" id="9812287at2"/>
<organism evidence="1 2">
    <name type="scientific">Candidatus Venteria ishoeyi</name>
    <dbReference type="NCBI Taxonomy" id="1899563"/>
    <lineage>
        <taxon>Bacteria</taxon>
        <taxon>Pseudomonadati</taxon>
        <taxon>Pseudomonadota</taxon>
        <taxon>Gammaproteobacteria</taxon>
        <taxon>Thiotrichales</taxon>
        <taxon>Thiotrichaceae</taxon>
        <taxon>Venteria</taxon>
    </lineage>
</organism>
<dbReference type="PANTHER" id="PTHR41317:SF1">
    <property type="entry name" value="PD-(D_E)XK NUCLEASE FAMILY TRANSPOSASE"/>
    <property type="match status" value="1"/>
</dbReference>
<evidence type="ECO:0000313" key="1">
    <source>
        <dbReference type="EMBL" id="SEH05641.1"/>
    </source>
</evidence>
<dbReference type="InterPro" id="IPR010106">
    <property type="entry name" value="RpnA"/>
</dbReference>
<dbReference type="PANTHER" id="PTHR41317">
    <property type="entry name" value="PD-(D_E)XK NUCLEASE FAMILY TRANSPOSASE"/>
    <property type="match status" value="1"/>
</dbReference>
<accession>A0A1H6F8A5</accession>
<dbReference type="EMBL" id="FMSV02000367">
    <property type="protein sequence ID" value="SEH05641.1"/>
    <property type="molecule type" value="Genomic_DNA"/>
</dbReference>
<name>A0A1H6F8A5_9GAMM</name>
<dbReference type="NCBIfam" id="TIGR01784">
    <property type="entry name" value="T_den_put_tspse"/>
    <property type="match status" value="1"/>
</dbReference>
<proteinExistence type="predicted"/>
<dbReference type="AlphaFoldDB" id="A0A1H6F8A5"/>
<protein>
    <submittedName>
        <fullName evidence="1">PD-(D/E)XK nuclease family transposase</fullName>
    </submittedName>
</protein>
<gene>
    <name evidence="1" type="ORF">MBHS_01496</name>
</gene>
<sequence length="300" mass="35309">MCIKEKYICPFTDFGFKKLFGTEPNKDILIDFLNELLKKDTGEIIDLNYLSTEQLGRSIDSRKAIYDIYCENRIGEKFIVELQKAKQNYFKDRSIYYSTFPIQQQAKKGDWNFKLNAVYTIGILDFIFEEDKSDNKVYHHEVKLFDKNTQKVFYDKLTYIYLEMPKFTKTENELETHFDKWLYVLKNLENLTSRPALLQEKIFAKLFKQAEIANYDTTEYAEYENSLKVYRDLKNTIDTAYNEGKMEGKVEGKIEGKIEGEEIGLVKGARKTAKKMKQAGFELKIIAQVTELSEKEIEEL</sequence>
<dbReference type="RefSeq" id="WP_103919539.1">
    <property type="nucleotide sequence ID" value="NZ_FMSV02000367.1"/>
</dbReference>
<keyword evidence="2" id="KW-1185">Reference proteome</keyword>